<dbReference type="Proteomes" id="UP000799441">
    <property type="component" value="Unassembled WGS sequence"/>
</dbReference>
<dbReference type="AlphaFoldDB" id="A0A9P4UTH6"/>
<evidence type="ECO:0000256" key="1">
    <source>
        <dbReference type="SAM" id="MobiDB-lite"/>
    </source>
</evidence>
<feature type="compositionally biased region" description="Polar residues" evidence="1">
    <location>
        <begin position="100"/>
        <end position="126"/>
    </location>
</feature>
<comment type="caution">
    <text evidence="3">The sequence shown here is derived from an EMBL/GenBank/DDBJ whole genome shotgun (WGS) entry which is preliminary data.</text>
</comment>
<feature type="signal peptide" evidence="2">
    <location>
        <begin position="1"/>
        <end position="18"/>
    </location>
</feature>
<evidence type="ECO:0000256" key="2">
    <source>
        <dbReference type="SAM" id="SignalP"/>
    </source>
</evidence>
<gene>
    <name evidence="3" type="ORF">K431DRAFT_308558</name>
</gene>
<dbReference type="EMBL" id="MU003765">
    <property type="protein sequence ID" value="KAF2726119.1"/>
    <property type="molecule type" value="Genomic_DNA"/>
</dbReference>
<feature type="region of interest" description="Disordered" evidence="1">
    <location>
        <begin position="100"/>
        <end position="157"/>
    </location>
</feature>
<organism evidence="3 4">
    <name type="scientific">Polychaeton citri CBS 116435</name>
    <dbReference type="NCBI Taxonomy" id="1314669"/>
    <lineage>
        <taxon>Eukaryota</taxon>
        <taxon>Fungi</taxon>
        <taxon>Dikarya</taxon>
        <taxon>Ascomycota</taxon>
        <taxon>Pezizomycotina</taxon>
        <taxon>Dothideomycetes</taxon>
        <taxon>Dothideomycetidae</taxon>
        <taxon>Capnodiales</taxon>
        <taxon>Capnodiaceae</taxon>
        <taxon>Polychaeton</taxon>
    </lineage>
</organism>
<proteinExistence type="predicted"/>
<dbReference type="OrthoDB" id="5395704at2759"/>
<reference evidence="3" key="1">
    <citation type="journal article" date="2020" name="Stud. Mycol.">
        <title>101 Dothideomycetes genomes: a test case for predicting lifestyles and emergence of pathogens.</title>
        <authorList>
            <person name="Haridas S."/>
            <person name="Albert R."/>
            <person name="Binder M."/>
            <person name="Bloem J."/>
            <person name="Labutti K."/>
            <person name="Salamov A."/>
            <person name="Andreopoulos B."/>
            <person name="Baker S."/>
            <person name="Barry K."/>
            <person name="Bills G."/>
            <person name="Bluhm B."/>
            <person name="Cannon C."/>
            <person name="Castanera R."/>
            <person name="Culley D."/>
            <person name="Daum C."/>
            <person name="Ezra D."/>
            <person name="Gonzalez J."/>
            <person name="Henrissat B."/>
            <person name="Kuo A."/>
            <person name="Liang C."/>
            <person name="Lipzen A."/>
            <person name="Lutzoni F."/>
            <person name="Magnuson J."/>
            <person name="Mondo S."/>
            <person name="Nolan M."/>
            <person name="Ohm R."/>
            <person name="Pangilinan J."/>
            <person name="Park H.-J."/>
            <person name="Ramirez L."/>
            <person name="Alfaro M."/>
            <person name="Sun H."/>
            <person name="Tritt A."/>
            <person name="Yoshinaga Y."/>
            <person name="Zwiers L.-H."/>
            <person name="Turgeon B."/>
            <person name="Goodwin S."/>
            <person name="Spatafora J."/>
            <person name="Crous P."/>
            <person name="Grigoriev I."/>
        </authorList>
    </citation>
    <scope>NUCLEOTIDE SEQUENCE</scope>
    <source>
        <strain evidence="3">CBS 116435</strain>
    </source>
</reference>
<sequence>MRLHHIIAASCLYIAANALPTAITHTIIGTPAPSVLAGLSSNSEPEISSLTKTITGTPFQVTSLPVAEPTRASALSSQAASDGHNGTMFSITNSLTMHTASVSSRPGNSLTSTLPSTISNETSTLHKTTKASVNPSVATSPSTSSATSKPTGGFQVTNMRLRIGPGDNTTLHFEVHDPTPQTNASGYCESVWNTTAENFPEDAYKPCGKSGFAWNLDNYRGLTGFNLNIEHGYEDPRFGEPPNDYIFTFGSAEVDTSDTFCGEVQGVFSCDQEPGIIYAPITKVSSKRSVRGADI</sequence>
<evidence type="ECO:0000313" key="4">
    <source>
        <dbReference type="Proteomes" id="UP000799441"/>
    </source>
</evidence>
<feature type="chain" id="PRO_5040473545" description="Ubiquitin 3 binding protein But2 C-terminal domain-containing protein" evidence="2">
    <location>
        <begin position="19"/>
        <end position="295"/>
    </location>
</feature>
<protein>
    <recommendedName>
        <fullName evidence="5">Ubiquitin 3 binding protein But2 C-terminal domain-containing protein</fullName>
    </recommendedName>
</protein>
<accession>A0A9P4UTH6</accession>
<feature type="compositionally biased region" description="Low complexity" evidence="1">
    <location>
        <begin position="131"/>
        <end position="148"/>
    </location>
</feature>
<keyword evidence="4" id="KW-1185">Reference proteome</keyword>
<evidence type="ECO:0000313" key="3">
    <source>
        <dbReference type="EMBL" id="KAF2726119.1"/>
    </source>
</evidence>
<evidence type="ECO:0008006" key="5">
    <source>
        <dbReference type="Google" id="ProtNLM"/>
    </source>
</evidence>
<name>A0A9P4UTH6_9PEZI</name>
<keyword evidence="2" id="KW-0732">Signal</keyword>